<dbReference type="RefSeq" id="WP_066351288.1">
    <property type="nucleotide sequence ID" value="NZ_CP032099.1"/>
</dbReference>
<dbReference type="InterPro" id="IPR010775">
    <property type="entry name" value="DUF1365"/>
</dbReference>
<sequence>MLNNRSNHNIFEGTIYHKRYLPKKHEFKYNFYLLDIDVFDLKSLENKIFSINSFNLMSLKSVDHFGKSRDFIKNIEELLEKFDLKASSKMRFLTLPRVLNFVFNPISVLVLFDEESNPRHILAEVHNYNGGRVVYCIKLEKDEKNAKSYFGAVKKDMYVSPFFKYEGVYEFELKYDEQKLFIKIDLYENQQHKLTAIFNSKAKPYSFKNILKVFIRYMFSTFLVVSRTFYHAFRLYLKGLKIYSPRDNDKIKRY</sequence>
<proteinExistence type="predicted"/>
<reference evidence="1 3" key="2">
    <citation type="submission" date="2018-08" db="EMBL/GenBank/DDBJ databases">
        <title>Complete genome of the Arcobacter skirrowii type strain LMG 6621.</title>
        <authorList>
            <person name="Miller W.G."/>
            <person name="Yee E."/>
            <person name="Bono J.L."/>
        </authorList>
    </citation>
    <scope>NUCLEOTIDE SEQUENCE [LARGE SCALE GENOMIC DNA]</scope>
    <source>
        <strain evidence="1 3">CCUG 10374</strain>
    </source>
</reference>
<evidence type="ECO:0000313" key="2">
    <source>
        <dbReference type="EMBL" id="RXI25625.1"/>
    </source>
</evidence>
<gene>
    <name evidence="1" type="ORF">ASKIR_1051</name>
    <name evidence="2" type="ORF">CP959_07560</name>
</gene>
<dbReference type="EMBL" id="CP032099">
    <property type="protein sequence ID" value="AXX84858.1"/>
    <property type="molecule type" value="Genomic_DNA"/>
</dbReference>
<dbReference type="PANTHER" id="PTHR33973:SF4">
    <property type="entry name" value="OS07G0153300 PROTEIN"/>
    <property type="match status" value="1"/>
</dbReference>
<accession>A0AAD0SMI8</accession>
<dbReference type="GeneID" id="61750804"/>
<name>A0AAD0SMI8_9BACT</name>
<organism evidence="1 3">
    <name type="scientific">Aliarcobacter skirrowii CCUG 10374</name>
    <dbReference type="NCBI Taxonomy" id="1032239"/>
    <lineage>
        <taxon>Bacteria</taxon>
        <taxon>Pseudomonadati</taxon>
        <taxon>Campylobacterota</taxon>
        <taxon>Epsilonproteobacteria</taxon>
        <taxon>Campylobacterales</taxon>
        <taxon>Arcobacteraceae</taxon>
        <taxon>Aliarcobacter</taxon>
    </lineage>
</organism>
<dbReference type="EMBL" id="NXIC01000004">
    <property type="protein sequence ID" value="RXI25625.1"/>
    <property type="molecule type" value="Genomic_DNA"/>
</dbReference>
<evidence type="ECO:0000313" key="3">
    <source>
        <dbReference type="Proteomes" id="UP000262029"/>
    </source>
</evidence>
<dbReference type="PANTHER" id="PTHR33973">
    <property type="entry name" value="OS07G0153300 PROTEIN"/>
    <property type="match status" value="1"/>
</dbReference>
<evidence type="ECO:0000313" key="1">
    <source>
        <dbReference type="EMBL" id="AXX84858.1"/>
    </source>
</evidence>
<reference evidence="2 4" key="1">
    <citation type="submission" date="2017-09" db="EMBL/GenBank/DDBJ databases">
        <title>Genomics of the genus Arcobacter.</title>
        <authorList>
            <person name="Perez-Cataluna A."/>
            <person name="Figueras M.J."/>
            <person name="Salas-Masso N."/>
        </authorList>
    </citation>
    <scope>NUCLEOTIDE SEQUENCE [LARGE SCALE GENOMIC DNA]</scope>
    <source>
        <strain evidence="2 4">LMG 6621</strain>
    </source>
</reference>
<dbReference type="AlphaFoldDB" id="A0AAD0SMI8"/>
<dbReference type="Proteomes" id="UP000290580">
    <property type="component" value="Unassembled WGS sequence"/>
</dbReference>
<protein>
    <submittedName>
        <fullName evidence="1">DUF1365 domain-containing protein</fullName>
    </submittedName>
</protein>
<evidence type="ECO:0000313" key="4">
    <source>
        <dbReference type="Proteomes" id="UP000290580"/>
    </source>
</evidence>
<dbReference type="Pfam" id="PF07103">
    <property type="entry name" value="DUF1365"/>
    <property type="match status" value="1"/>
</dbReference>
<dbReference type="Proteomes" id="UP000262029">
    <property type="component" value="Chromosome"/>
</dbReference>
<keyword evidence="4" id="KW-1185">Reference proteome</keyword>